<dbReference type="InterPro" id="IPR050078">
    <property type="entry name" value="Ribosomal_L11_MeTrfase_PrmA"/>
</dbReference>
<protein>
    <recommendedName>
        <fullName evidence="5">50S ribosomal protein L11 methyltransferase</fullName>
    </recommendedName>
</protein>
<dbReference type="PANTHER" id="PTHR43648:SF1">
    <property type="entry name" value="ELECTRON TRANSFER FLAVOPROTEIN BETA SUBUNIT LYSINE METHYLTRANSFERASE"/>
    <property type="match status" value="1"/>
</dbReference>
<evidence type="ECO:0000256" key="2">
    <source>
        <dbReference type="ARBA" id="ARBA00022679"/>
    </source>
</evidence>
<dbReference type="EMBL" id="CP061800">
    <property type="protein sequence ID" value="QTA91032.1"/>
    <property type="molecule type" value="Genomic_DNA"/>
</dbReference>
<sequence>MYFHGKERTLTMTLANVKNVKTIRKNVLKTVLESKKRLTPIALENKISQKFALKRKQTKSVIRDLVAQQELTYTYQYGCTFLEQSFNKPVRVSTYVVLKPPESDYPPKSGDVVVEIRPGASFGTGQHPTTRLAIRGIEYALTRSDFIKHQETCLFDIGTGSGVLAIAAVRFGITKGIGTDTDPCSISEAKENVKINGLEDQIIICDEPAENIRKSFSLIIANLRYPTLKQLSLHISELTGKNGFVILSGIKADELADLLNVYRIRHFECQWKETEKDWAGVVLKK</sequence>
<dbReference type="KEGG" id="dmm:dnm_070970"/>
<gene>
    <name evidence="3" type="ORF">dnm_070970</name>
</gene>
<dbReference type="AlphaFoldDB" id="A0A975GRL2"/>
<name>A0A975GRL2_9BACT</name>
<evidence type="ECO:0000256" key="1">
    <source>
        <dbReference type="ARBA" id="ARBA00022603"/>
    </source>
</evidence>
<dbReference type="SUPFAM" id="SSF53335">
    <property type="entry name" value="S-adenosyl-L-methionine-dependent methyltransferases"/>
    <property type="match status" value="1"/>
</dbReference>
<keyword evidence="1" id="KW-0489">Methyltransferase</keyword>
<dbReference type="Gene3D" id="3.40.50.150">
    <property type="entry name" value="Vaccinia Virus protein VP39"/>
    <property type="match status" value="1"/>
</dbReference>
<dbReference type="Proteomes" id="UP000663722">
    <property type="component" value="Chromosome"/>
</dbReference>
<evidence type="ECO:0000313" key="4">
    <source>
        <dbReference type="Proteomes" id="UP000663722"/>
    </source>
</evidence>
<dbReference type="Pfam" id="PF06325">
    <property type="entry name" value="PrmA"/>
    <property type="match status" value="1"/>
</dbReference>
<proteinExistence type="predicted"/>
<keyword evidence="2" id="KW-0808">Transferase</keyword>
<evidence type="ECO:0000313" key="3">
    <source>
        <dbReference type="EMBL" id="QTA91032.1"/>
    </source>
</evidence>
<dbReference type="InterPro" id="IPR029063">
    <property type="entry name" value="SAM-dependent_MTases_sf"/>
</dbReference>
<dbReference type="PANTHER" id="PTHR43648">
    <property type="entry name" value="ELECTRON TRANSFER FLAVOPROTEIN BETA SUBUNIT LYSINE METHYLTRANSFERASE"/>
    <property type="match status" value="1"/>
</dbReference>
<keyword evidence="4" id="KW-1185">Reference proteome</keyword>
<dbReference type="RefSeq" id="WP_207678977.1">
    <property type="nucleotide sequence ID" value="NZ_CP061800.1"/>
</dbReference>
<dbReference type="CDD" id="cd02440">
    <property type="entry name" value="AdoMet_MTases"/>
    <property type="match status" value="1"/>
</dbReference>
<accession>A0A975GRL2</accession>
<dbReference type="GO" id="GO:0032259">
    <property type="term" value="P:methylation"/>
    <property type="evidence" value="ECO:0007669"/>
    <property type="project" value="UniProtKB-KW"/>
</dbReference>
<dbReference type="GO" id="GO:0008276">
    <property type="term" value="F:protein methyltransferase activity"/>
    <property type="evidence" value="ECO:0007669"/>
    <property type="project" value="TreeGrafter"/>
</dbReference>
<organism evidence="3 4">
    <name type="scientific">Desulfonema magnum</name>
    <dbReference type="NCBI Taxonomy" id="45655"/>
    <lineage>
        <taxon>Bacteria</taxon>
        <taxon>Pseudomonadati</taxon>
        <taxon>Thermodesulfobacteriota</taxon>
        <taxon>Desulfobacteria</taxon>
        <taxon>Desulfobacterales</taxon>
        <taxon>Desulfococcaceae</taxon>
        <taxon>Desulfonema</taxon>
    </lineage>
</organism>
<reference evidence="3" key="1">
    <citation type="journal article" date="2021" name="Microb. Physiol.">
        <title>Proteogenomic Insights into the Physiology of Marine, Sulfate-Reducing, Filamentous Desulfonema limicola and Desulfonema magnum.</title>
        <authorList>
            <person name="Schnaars V."/>
            <person name="Wohlbrand L."/>
            <person name="Scheve S."/>
            <person name="Hinrichs C."/>
            <person name="Reinhardt R."/>
            <person name="Rabus R."/>
        </authorList>
    </citation>
    <scope>NUCLEOTIDE SEQUENCE</scope>
    <source>
        <strain evidence="3">4be13</strain>
    </source>
</reference>
<evidence type="ECO:0008006" key="5">
    <source>
        <dbReference type="Google" id="ProtNLM"/>
    </source>
</evidence>